<protein>
    <recommendedName>
        <fullName evidence="3">Short-chain dehydrogenase</fullName>
    </recommendedName>
</protein>
<dbReference type="InterPro" id="IPR052184">
    <property type="entry name" value="SDR_enzymes"/>
</dbReference>
<reference evidence="1 2" key="1">
    <citation type="submission" date="2022-03" db="EMBL/GenBank/DDBJ databases">
        <title>Genome data of Colletotrichum spp.</title>
        <authorList>
            <person name="Utami Y.D."/>
            <person name="Hiruma K."/>
        </authorList>
    </citation>
    <scope>NUCLEOTIDE SEQUENCE [LARGE SCALE GENOMIC DNA]</scope>
    <source>
        <strain evidence="1 2">MAFF 239500</strain>
    </source>
</reference>
<accession>A0AA37PF04</accession>
<dbReference type="AlphaFoldDB" id="A0AA37PF04"/>
<evidence type="ECO:0008006" key="3">
    <source>
        <dbReference type="Google" id="ProtNLM"/>
    </source>
</evidence>
<name>A0AA37PF04_9PEZI</name>
<evidence type="ECO:0000313" key="1">
    <source>
        <dbReference type="EMBL" id="GKT51081.1"/>
    </source>
</evidence>
<evidence type="ECO:0000313" key="2">
    <source>
        <dbReference type="Proteomes" id="UP001055115"/>
    </source>
</evidence>
<dbReference type="Pfam" id="PF00106">
    <property type="entry name" value="adh_short"/>
    <property type="match status" value="1"/>
</dbReference>
<organism evidence="1 2">
    <name type="scientific">Colletotrichum spaethianum</name>
    <dbReference type="NCBI Taxonomy" id="700344"/>
    <lineage>
        <taxon>Eukaryota</taxon>
        <taxon>Fungi</taxon>
        <taxon>Dikarya</taxon>
        <taxon>Ascomycota</taxon>
        <taxon>Pezizomycotina</taxon>
        <taxon>Sordariomycetes</taxon>
        <taxon>Hypocreomycetidae</taxon>
        <taxon>Glomerellales</taxon>
        <taxon>Glomerellaceae</taxon>
        <taxon>Colletotrichum</taxon>
        <taxon>Colletotrichum spaethianum species complex</taxon>
    </lineage>
</organism>
<dbReference type="GeneID" id="73332064"/>
<dbReference type="PANTHER" id="PTHR45458">
    <property type="entry name" value="SHORT-CHAIN DEHYDROGENASE/REDUCTASE SDR"/>
    <property type="match status" value="1"/>
</dbReference>
<keyword evidence="2" id="KW-1185">Reference proteome</keyword>
<dbReference type="Proteomes" id="UP001055115">
    <property type="component" value="Unassembled WGS sequence"/>
</dbReference>
<sequence>MNLTGNSHKDLEEDLLGCFKVNVIANVHWFNLYMPLVLKVNIKKVIAMTSMLADIDLINQYHVDFCAPYSISKGAMNVAISKFHGQYARDGVLFMGICPGLVETGRSDNREFD</sequence>
<dbReference type="InterPro" id="IPR002347">
    <property type="entry name" value="SDR_fam"/>
</dbReference>
<dbReference type="SUPFAM" id="SSF51735">
    <property type="entry name" value="NAD(P)-binding Rossmann-fold domains"/>
    <property type="match status" value="1"/>
</dbReference>
<dbReference type="EMBL" id="BQXU01000044">
    <property type="protein sequence ID" value="GKT51081.1"/>
    <property type="molecule type" value="Genomic_DNA"/>
</dbReference>
<gene>
    <name evidence="1" type="ORF">ColSpa_11262</name>
</gene>
<dbReference type="GO" id="GO:0016616">
    <property type="term" value="F:oxidoreductase activity, acting on the CH-OH group of donors, NAD or NADP as acceptor"/>
    <property type="evidence" value="ECO:0007669"/>
    <property type="project" value="TreeGrafter"/>
</dbReference>
<dbReference type="RefSeq" id="XP_049133431.1">
    <property type="nucleotide sequence ID" value="XM_049277474.1"/>
</dbReference>
<dbReference type="PANTHER" id="PTHR45458:SF3">
    <property type="entry name" value="CHAIN DEHYDROGENASE (ATSC), PUTATIVE-RELATED"/>
    <property type="match status" value="1"/>
</dbReference>
<proteinExistence type="predicted"/>
<dbReference type="InterPro" id="IPR036291">
    <property type="entry name" value="NAD(P)-bd_dom_sf"/>
</dbReference>
<dbReference type="Gene3D" id="3.40.50.720">
    <property type="entry name" value="NAD(P)-binding Rossmann-like Domain"/>
    <property type="match status" value="1"/>
</dbReference>
<comment type="caution">
    <text evidence="1">The sequence shown here is derived from an EMBL/GenBank/DDBJ whole genome shotgun (WGS) entry which is preliminary data.</text>
</comment>